<dbReference type="NCBIfam" id="TIGR00188">
    <property type="entry name" value="rnpA"/>
    <property type="match status" value="1"/>
</dbReference>
<dbReference type="GO" id="GO:0042781">
    <property type="term" value="F:3'-tRNA processing endoribonuclease activity"/>
    <property type="evidence" value="ECO:0007669"/>
    <property type="project" value="TreeGrafter"/>
</dbReference>
<evidence type="ECO:0000313" key="9">
    <source>
        <dbReference type="EMBL" id="KIX84782.1"/>
    </source>
</evidence>
<dbReference type="InterPro" id="IPR000100">
    <property type="entry name" value="RNase_P"/>
</dbReference>
<name>A0A0D6XAR8_THEFI</name>
<keyword evidence="10" id="KW-1185">Reference proteome</keyword>
<dbReference type="GO" id="GO:0000049">
    <property type="term" value="F:tRNA binding"/>
    <property type="evidence" value="ECO:0007669"/>
    <property type="project" value="UniProtKB-UniRule"/>
</dbReference>
<dbReference type="GO" id="GO:0030677">
    <property type="term" value="C:ribonuclease P complex"/>
    <property type="evidence" value="ECO:0007669"/>
    <property type="project" value="TreeGrafter"/>
</dbReference>
<dbReference type="HAMAP" id="MF_00227">
    <property type="entry name" value="RNase_P"/>
    <property type="match status" value="1"/>
</dbReference>
<keyword evidence="6 7" id="KW-0694">RNA-binding</keyword>
<dbReference type="Gene3D" id="3.30.230.10">
    <property type="match status" value="1"/>
</dbReference>
<keyword evidence="5 7" id="KW-0378">Hydrolase</keyword>
<evidence type="ECO:0000256" key="5">
    <source>
        <dbReference type="ARBA" id="ARBA00022801"/>
    </source>
</evidence>
<evidence type="ECO:0000256" key="3">
    <source>
        <dbReference type="ARBA" id="ARBA00022722"/>
    </source>
</evidence>
<dbReference type="EMBL" id="JPSL02000035">
    <property type="protein sequence ID" value="KIX84782.1"/>
    <property type="molecule type" value="Genomic_DNA"/>
</dbReference>
<dbReference type="GO" id="GO:0004526">
    <property type="term" value="F:ribonuclease P activity"/>
    <property type="evidence" value="ECO:0007669"/>
    <property type="project" value="UniProtKB-UniRule"/>
</dbReference>
<dbReference type="PANTHER" id="PTHR33992:SF1">
    <property type="entry name" value="RIBONUCLEASE P PROTEIN COMPONENT"/>
    <property type="match status" value="1"/>
</dbReference>
<evidence type="ECO:0000256" key="8">
    <source>
        <dbReference type="NCBIfam" id="TIGR00188"/>
    </source>
</evidence>
<gene>
    <name evidence="7" type="primary">rnpA</name>
    <name evidence="9" type="ORF">THFILI_01295</name>
</gene>
<dbReference type="SUPFAM" id="SSF54211">
    <property type="entry name" value="Ribosomal protein S5 domain 2-like"/>
    <property type="match status" value="1"/>
</dbReference>
<keyword evidence="3 7" id="KW-0540">Nuclease</keyword>
<protein>
    <recommendedName>
        <fullName evidence="7 8">Ribonuclease P protein component</fullName>
        <shortName evidence="7">RNase P protein</shortName>
        <shortName evidence="7">RNaseP protein</shortName>
        <ecNumber evidence="7 8">3.1.26.5</ecNumber>
    </recommendedName>
    <alternativeName>
        <fullName evidence="7">Protein C5</fullName>
    </alternativeName>
</protein>
<dbReference type="GO" id="GO:0001682">
    <property type="term" value="P:tRNA 5'-leader removal"/>
    <property type="evidence" value="ECO:0007669"/>
    <property type="project" value="UniProtKB-UniRule"/>
</dbReference>
<dbReference type="Proteomes" id="UP000030364">
    <property type="component" value="Unassembled WGS sequence"/>
</dbReference>
<comment type="caution">
    <text evidence="9">The sequence shown here is derived from an EMBL/GenBank/DDBJ whole genome shotgun (WGS) entry which is preliminary data.</text>
</comment>
<dbReference type="InterPro" id="IPR020539">
    <property type="entry name" value="RNase_P_CS"/>
</dbReference>
<evidence type="ECO:0000313" key="10">
    <source>
        <dbReference type="Proteomes" id="UP000030364"/>
    </source>
</evidence>
<sequence length="100" mass="11243">MKGDRAFQRLKKGRSGRGRLVLVRWLPRQEGVAVGIVVSKKVGKAVVRNKVRRRIREILRRLHLPPADLLVIAQPEAKDAGFAELARDLFLALKKSGLVQ</sequence>
<dbReference type="PROSITE" id="PS00648">
    <property type="entry name" value="RIBONUCLEASE_P"/>
    <property type="match status" value="1"/>
</dbReference>
<evidence type="ECO:0000256" key="2">
    <source>
        <dbReference type="ARBA" id="ARBA00022694"/>
    </source>
</evidence>
<comment type="subunit">
    <text evidence="7">Consists of a catalytic RNA component (M1 or rnpB) and a protein subunit.</text>
</comment>
<proteinExistence type="inferred from homology"/>
<dbReference type="Pfam" id="PF00825">
    <property type="entry name" value="Ribonuclease_P"/>
    <property type="match status" value="1"/>
</dbReference>
<dbReference type="InterPro" id="IPR020568">
    <property type="entry name" value="Ribosomal_Su5_D2-typ_SF"/>
</dbReference>
<organism evidence="9 10">
    <name type="scientific">Thermus filiformis</name>
    <dbReference type="NCBI Taxonomy" id="276"/>
    <lineage>
        <taxon>Bacteria</taxon>
        <taxon>Thermotogati</taxon>
        <taxon>Deinococcota</taxon>
        <taxon>Deinococci</taxon>
        <taxon>Thermales</taxon>
        <taxon>Thermaceae</taxon>
        <taxon>Thermus</taxon>
    </lineage>
</organism>
<dbReference type="PANTHER" id="PTHR33992">
    <property type="entry name" value="RIBONUCLEASE P PROTEIN COMPONENT"/>
    <property type="match status" value="1"/>
</dbReference>
<comment type="catalytic activity">
    <reaction evidence="7">
        <text>Endonucleolytic cleavage of RNA, removing 5'-extranucleotides from tRNA precursor.</text>
        <dbReference type="EC" id="3.1.26.5"/>
    </reaction>
</comment>
<dbReference type="OrthoDB" id="26093at2"/>
<evidence type="ECO:0000256" key="4">
    <source>
        <dbReference type="ARBA" id="ARBA00022759"/>
    </source>
</evidence>
<reference evidence="9 10" key="1">
    <citation type="journal article" date="2015" name="Genome Announc.">
        <title>Draft Genome Sequence of the Thermophile Thermus filiformis ATCC 43280, Producer of Carotenoid-(Di)glucoside-Branched Fatty Acid (Di)esters and Source of Hyperthermostable Enzymes of Biotechnological Interest.</title>
        <authorList>
            <person name="Mandelli F."/>
            <person name="Oliveira Ramires B."/>
            <person name="Couger M.B."/>
            <person name="Paixao D.A."/>
            <person name="Camilo C.M."/>
            <person name="Polikarpov I."/>
            <person name="Prade R."/>
            <person name="Riano-Pachon D.M."/>
            <person name="Squina F.M."/>
        </authorList>
    </citation>
    <scope>NUCLEOTIDE SEQUENCE [LARGE SCALE GENOMIC DNA]</scope>
    <source>
        <strain evidence="9 10">ATCC 43280</strain>
    </source>
</reference>
<evidence type="ECO:0000256" key="7">
    <source>
        <dbReference type="HAMAP-Rule" id="MF_00227"/>
    </source>
</evidence>
<dbReference type="InterPro" id="IPR014721">
    <property type="entry name" value="Ribsml_uS5_D2-typ_fold_subgr"/>
</dbReference>
<comment type="similarity">
    <text evidence="7">Belongs to the RnpA family.</text>
</comment>
<keyword evidence="4 7" id="KW-0255">Endonuclease</keyword>
<evidence type="ECO:0000256" key="1">
    <source>
        <dbReference type="ARBA" id="ARBA00002663"/>
    </source>
</evidence>
<dbReference type="EC" id="3.1.26.5" evidence="7 8"/>
<keyword evidence="2 7" id="KW-0819">tRNA processing</keyword>
<accession>A0A0D6XAR8</accession>
<dbReference type="AlphaFoldDB" id="A0A0D6XAR8"/>
<evidence type="ECO:0000256" key="6">
    <source>
        <dbReference type="ARBA" id="ARBA00022884"/>
    </source>
</evidence>
<comment type="function">
    <text evidence="1 7">RNaseP catalyzes the removal of the 5'-leader sequence from pre-tRNA to produce the mature 5'-terminus. It can also cleave other RNA substrates such as 4.5S RNA. The protein component plays an auxiliary but essential role in vivo by binding to the 5'-leader sequence and broadening the substrate specificity of the ribozyme.</text>
</comment>